<comment type="caution">
    <text evidence="2">The sequence shown here is derived from an EMBL/GenBank/DDBJ whole genome shotgun (WGS) entry which is preliminary data.</text>
</comment>
<dbReference type="Proteomes" id="UP000828390">
    <property type="component" value="Unassembled WGS sequence"/>
</dbReference>
<accession>A0A9D4G7L4</accession>
<evidence type="ECO:0000313" key="3">
    <source>
        <dbReference type="Proteomes" id="UP000828390"/>
    </source>
</evidence>
<organism evidence="2 3">
    <name type="scientific">Dreissena polymorpha</name>
    <name type="common">Zebra mussel</name>
    <name type="synonym">Mytilus polymorpha</name>
    <dbReference type="NCBI Taxonomy" id="45954"/>
    <lineage>
        <taxon>Eukaryota</taxon>
        <taxon>Metazoa</taxon>
        <taxon>Spiralia</taxon>
        <taxon>Lophotrochozoa</taxon>
        <taxon>Mollusca</taxon>
        <taxon>Bivalvia</taxon>
        <taxon>Autobranchia</taxon>
        <taxon>Heteroconchia</taxon>
        <taxon>Euheterodonta</taxon>
        <taxon>Imparidentia</taxon>
        <taxon>Neoheterodontei</taxon>
        <taxon>Myida</taxon>
        <taxon>Dreissenoidea</taxon>
        <taxon>Dreissenidae</taxon>
        <taxon>Dreissena</taxon>
    </lineage>
</organism>
<feature type="region of interest" description="Disordered" evidence="1">
    <location>
        <begin position="1"/>
        <end position="73"/>
    </location>
</feature>
<keyword evidence="3" id="KW-1185">Reference proteome</keyword>
<dbReference type="AlphaFoldDB" id="A0A9D4G7L4"/>
<evidence type="ECO:0000256" key="1">
    <source>
        <dbReference type="SAM" id="MobiDB-lite"/>
    </source>
</evidence>
<sequence length="73" mass="7678">MNDLPAQSISESSQSKHQSAGNSPPRDKQACEERAPGKCSSQQNATGYSTSQQSATGFPSSQKNASDFLSISI</sequence>
<feature type="compositionally biased region" description="Low complexity" evidence="1">
    <location>
        <begin position="7"/>
        <end position="19"/>
    </location>
</feature>
<reference evidence="2" key="2">
    <citation type="submission" date="2020-11" db="EMBL/GenBank/DDBJ databases">
        <authorList>
            <person name="McCartney M.A."/>
            <person name="Auch B."/>
            <person name="Kono T."/>
            <person name="Mallez S."/>
            <person name="Becker A."/>
            <person name="Gohl D.M."/>
            <person name="Silverstein K.A.T."/>
            <person name="Koren S."/>
            <person name="Bechman K.B."/>
            <person name="Herman A."/>
            <person name="Abrahante J.E."/>
            <person name="Garbe J."/>
        </authorList>
    </citation>
    <scope>NUCLEOTIDE SEQUENCE</scope>
    <source>
        <strain evidence="2">Duluth1</strain>
        <tissue evidence="2">Whole animal</tissue>
    </source>
</reference>
<reference evidence="2" key="1">
    <citation type="journal article" date="2019" name="bioRxiv">
        <title>The Genome of the Zebra Mussel, Dreissena polymorpha: A Resource for Invasive Species Research.</title>
        <authorList>
            <person name="McCartney M.A."/>
            <person name="Auch B."/>
            <person name="Kono T."/>
            <person name="Mallez S."/>
            <person name="Zhang Y."/>
            <person name="Obille A."/>
            <person name="Becker A."/>
            <person name="Abrahante J.E."/>
            <person name="Garbe J."/>
            <person name="Badalamenti J.P."/>
            <person name="Herman A."/>
            <person name="Mangelson H."/>
            <person name="Liachko I."/>
            <person name="Sullivan S."/>
            <person name="Sone E.D."/>
            <person name="Koren S."/>
            <person name="Silverstein K.A.T."/>
            <person name="Beckman K.B."/>
            <person name="Gohl D.M."/>
        </authorList>
    </citation>
    <scope>NUCLEOTIDE SEQUENCE</scope>
    <source>
        <strain evidence="2">Duluth1</strain>
        <tissue evidence="2">Whole animal</tissue>
    </source>
</reference>
<feature type="compositionally biased region" description="Basic and acidic residues" evidence="1">
    <location>
        <begin position="25"/>
        <end position="36"/>
    </location>
</feature>
<feature type="compositionally biased region" description="Polar residues" evidence="1">
    <location>
        <begin position="39"/>
        <end position="73"/>
    </location>
</feature>
<gene>
    <name evidence="2" type="ORF">DPMN_140441</name>
</gene>
<protein>
    <submittedName>
        <fullName evidence="2">Uncharacterized protein</fullName>
    </submittedName>
</protein>
<name>A0A9D4G7L4_DREPO</name>
<evidence type="ECO:0000313" key="2">
    <source>
        <dbReference type="EMBL" id="KAH3812020.1"/>
    </source>
</evidence>
<proteinExistence type="predicted"/>
<dbReference type="EMBL" id="JAIWYP010000006">
    <property type="protein sequence ID" value="KAH3812020.1"/>
    <property type="molecule type" value="Genomic_DNA"/>
</dbReference>